<gene>
    <name evidence="9" type="ORF">OUO13_01885</name>
</gene>
<evidence type="ECO:0000256" key="6">
    <source>
        <dbReference type="ARBA" id="ARBA00023014"/>
    </source>
</evidence>
<dbReference type="GO" id="GO:0004497">
    <property type="term" value="F:monooxygenase activity"/>
    <property type="evidence" value="ECO:0007669"/>
    <property type="project" value="UniProtKB-KW"/>
</dbReference>
<evidence type="ECO:0000256" key="5">
    <source>
        <dbReference type="ARBA" id="ARBA00023004"/>
    </source>
</evidence>
<name>A0A9X3EGL1_9GAMM</name>
<keyword evidence="2" id="KW-0001">2Fe-2S</keyword>
<accession>A0A9X3EGL1</accession>
<dbReference type="Pfam" id="PF22290">
    <property type="entry name" value="DmmA-like_N"/>
    <property type="match status" value="1"/>
</dbReference>
<dbReference type="Proteomes" id="UP001150830">
    <property type="component" value="Unassembled WGS sequence"/>
</dbReference>
<evidence type="ECO:0000259" key="8">
    <source>
        <dbReference type="Pfam" id="PF22290"/>
    </source>
</evidence>
<dbReference type="InterPro" id="IPR054582">
    <property type="entry name" value="DmmA-like_N"/>
</dbReference>
<proteinExistence type="predicted"/>
<sequence>MKLPDHIDPRIKSRPEYPPVILHTGRQQQVFIAESDNSPVLKQMFQDSMEIVGAERTLWLTLDHHSLEGGLSQEQAQTQAQAQLASALGQMPLSTAIYLAGTEAFMWDVHNWLLALDFAPDQIQLLAPVSHKRRLFCTHCYTLMDNVTQSPHRCDGCGELLLVRDHFSRLAGAYVGVCINAEDRTQVPAAEDVA</sequence>
<evidence type="ECO:0000256" key="1">
    <source>
        <dbReference type="ARBA" id="ARBA00022630"/>
    </source>
</evidence>
<dbReference type="NCBIfam" id="NF041259">
    <property type="entry name" value="mono_DmmA_fam"/>
    <property type="match status" value="1"/>
</dbReference>
<evidence type="ECO:0000256" key="3">
    <source>
        <dbReference type="ARBA" id="ARBA00022723"/>
    </source>
</evidence>
<evidence type="ECO:0000259" key="7">
    <source>
        <dbReference type="Pfam" id="PF22289"/>
    </source>
</evidence>
<dbReference type="AlphaFoldDB" id="A0A9X3EGL1"/>
<keyword evidence="6" id="KW-0411">Iron-sulfur</keyword>
<dbReference type="Pfam" id="PF22289">
    <property type="entry name" value="DmmA-like_C"/>
    <property type="match status" value="1"/>
</dbReference>
<evidence type="ECO:0000313" key="10">
    <source>
        <dbReference type="Proteomes" id="UP001150830"/>
    </source>
</evidence>
<dbReference type="InterPro" id="IPR048037">
    <property type="entry name" value="DmmA-like_C"/>
</dbReference>
<reference evidence="9" key="1">
    <citation type="submission" date="2022-11" db="EMBL/GenBank/DDBJ databases">
        <title>Parathalassolutuus dongxingensis gen. nov., sp. nov., a novel member of family Oceanospirillaceae isolated from a coastal shrimp pond in Guangxi, China.</title>
        <authorList>
            <person name="Chen H."/>
        </authorList>
    </citation>
    <scope>NUCLEOTIDE SEQUENCE</scope>
    <source>
        <strain evidence="9">G-43</strain>
    </source>
</reference>
<organism evidence="9 10">
    <name type="scientific">Parathalassolituus penaei</name>
    <dbReference type="NCBI Taxonomy" id="2997323"/>
    <lineage>
        <taxon>Bacteria</taxon>
        <taxon>Pseudomonadati</taxon>
        <taxon>Pseudomonadota</taxon>
        <taxon>Gammaproteobacteria</taxon>
        <taxon>Oceanospirillales</taxon>
        <taxon>Oceanospirillaceae</taxon>
        <taxon>Parathalassolituus</taxon>
    </lineage>
</organism>
<protein>
    <submittedName>
        <fullName evidence="9">Dimethylamine monooxygenase subunit DmmA family protein</fullName>
    </submittedName>
</protein>
<keyword evidence="5" id="KW-0408">Iron</keyword>
<feature type="domain" description="Dimethylamine monooxygenase subunit DmmA-like N-terminal" evidence="8">
    <location>
        <begin position="10"/>
        <end position="122"/>
    </location>
</feature>
<comment type="caution">
    <text evidence="9">The sequence shown here is derived from an EMBL/GenBank/DDBJ whole genome shotgun (WGS) entry which is preliminary data.</text>
</comment>
<dbReference type="RefSeq" id="WP_283172150.1">
    <property type="nucleotide sequence ID" value="NZ_JAPNOA010000007.1"/>
</dbReference>
<evidence type="ECO:0000313" key="9">
    <source>
        <dbReference type="EMBL" id="MCY0963931.1"/>
    </source>
</evidence>
<keyword evidence="3" id="KW-0479">Metal-binding</keyword>
<evidence type="ECO:0000256" key="4">
    <source>
        <dbReference type="ARBA" id="ARBA00023002"/>
    </source>
</evidence>
<dbReference type="GO" id="GO:0046872">
    <property type="term" value="F:metal ion binding"/>
    <property type="evidence" value="ECO:0007669"/>
    <property type="project" value="UniProtKB-KW"/>
</dbReference>
<keyword evidence="9" id="KW-0503">Monooxygenase</keyword>
<dbReference type="EMBL" id="JAPNOA010000007">
    <property type="protein sequence ID" value="MCY0963931.1"/>
    <property type="molecule type" value="Genomic_DNA"/>
</dbReference>
<feature type="domain" description="Dimethylamine monooxygenase subunit DmmA-like C-terminal" evidence="7">
    <location>
        <begin position="134"/>
        <end position="177"/>
    </location>
</feature>
<keyword evidence="1" id="KW-0285">Flavoprotein</keyword>
<keyword evidence="10" id="KW-1185">Reference proteome</keyword>
<dbReference type="GO" id="GO:0051537">
    <property type="term" value="F:2 iron, 2 sulfur cluster binding"/>
    <property type="evidence" value="ECO:0007669"/>
    <property type="project" value="UniProtKB-KW"/>
</dbReference>
<evidence type="ECO:0000256" key="2">
    <source>
        <dbReference type="ARBA" id="ARBA00022714"/>
    </source>
</evidence>
<keyword evidence="4" id="KW-0560">Oxidoreductase</keyword>